<dbReference type="GO" id="GO:0005829">
    <property type="term" value="C:cytosol"/>
    <property type="evidence" value="ECO:0007669"/>
    <property type="project" value="TreeGrafter"/>
</dbReference>
<dbReference type="InterPro" id="IPR057480">
    <property type="entry name" value="MAP1A/B/S-like_MBL"/>
</dbReference>
<feature type="region of interest" description="Disordered" evidence="1">
    <location>
        <begin position="220"/>
        <end position="297"/>
    </location>
</feature>
<proteinExistence type="predicted"/>
<comment type="caution">
    <text evidence="3">The sequence shown here is derived from an EMBL/GenBank/DDBJ whole genome shotgun (WGS) entry which is preliminary data.</text>
</comment>
<dbReference type="GO" id="GO:0031114">
    <property type="term" value="P:regulation of microtubule depolymerization"/>
    <property type="evidence" value="ECO:0007669"/>
    <property type="project" value="TreeGrafter"/>
</dbReference>
<evidence type="ECO:0000313" key="3">
    <source>
        <dbReference type="EMBL" id="KAK2864440.1"/>
    </source>
</evidence>
<dbReference type="GO" id="GO:0016358">
    <property type="term" value="P:dendrite development"/>
    <property type="evidence" value="ECO:0007669"/>
    <property type="project" value="TreeGrafter"/>
</dbReference>
<feature type="compositionally biased region" description="Low complexity" evidence="1">
    <location>
        <begin position="1"/>
        <end position="25"/>
    </location>
</feature>
<feature type="compositionally biased region" description="Basic and acidic residues" evidence="1">
    <location>
        <begin position="242"/>
        <end position="277"/>
    </location>
</feature>
<name>A0AA88NWP5_TACVA</name>
<organism evidence="3 4">
    <name type="scientific">Tachysurus vachellii</name>
    <name type="common">Darkbarbel catfish</name>
    <name type="synonym">Pelteobagrus vachellii</name>
    <dbReference type="NCBI Taxonomy" id="175792"/>
    <lineage>
        <taxon>Eukaryota</taxon>
        <taxon>Metazoa</taxon>
        <taxon>Chordata</taxon>
        <taxon>Craniata</taxon>
        <taxon>Vertebrata</taxon>
        <taxon>Euteleostomi</taxon>
        <taxon>Actinopterygii</taxon>
        <taxon>Neopterygii</taxon>
        <taxon>Teleostei</taxon>
        <taxon>Ostariophysi</taxon>
        <taxon>Siluriformes</taxon>
        <taxon>Bagridae</taxon>
        <taxon>Tachysurus</taxon>
    </lineage>
</organism>
<feature type="domain" description="Microtubule-associated protein 1A/B/S-like MBL-like" evidence="2">
    <location>
        <begin position="182"/>
        <end position="223"/>
    </location>
</feature>
<reference evidence="3" key="1">
    <citation type="submission" date="2023-08" db="EMBL/GenBank/DDBJ databases">
        <title>Pelteobagrus vachellii genome.</title>
        <authorList>
            <person name="Liu H."/>
        </authorList>
    </citation>
    <scope>NUCLEOTIDE SEQUENCE</scope>
    <source>
        <strain evidence="3">PRFRI_2022a</strain>
        <tissue evidence="3">Muscle</tissue>
    </source>
</reference>
<feature type="compositionally biased region" description="Basic and acidic residues" evidence="1">
    <location>
        <begin position="220"/>
        <end position="234"/>
    </location>
</feature>
<dbReference type="GO" id="GO:0005874">
    <property type="term" value="C:microtubule"/>
    <property type="evidence" value="ECO:0007669"/>
    <property type="project" value="InterPro"/>
</dbReference>
<feature type="compositionally biased region" description="Polar residues" evidence="1">
    <location>
        <begin position="326"/>
        <end position="338"/>
    </location>
</feature>
<feature type="region of interest" description="Disordered" evidence="1">
    <location>
        <begin position="324"/>
        <end position="395"/>
    </location>
</feature>
<dbReference type="InterPro" id="IPR026074">
    <property type="entry name" value="MAP1"/>
</dbReference>
<evidence type="ECO:0000256" key="1">
    <source>
        <dbReference type="SAM" id="MobiDB-lite"/>
    </source>
</evidence>
<feature type="region of interest" description="Disordered" evidence="1">
    <location>
        <begin position="144"/>
        <end position="176"/>
    </location>
</feature>
<evidence type="ECO:0000259" key="2">
    <source>
        <dbReference type="Pfam" id="PF25281"/>
    </source>
</evidence>
<dbReference type="AlphaFoldDB" id="A0AA88NWP5"/>
<dbReference type="PANTHER" id="PTHR13843">
    <property type="entry name" value="MICROTUBULE-ASSOCIATED PROTEIN"/>
    <property type="match status" value="1"/>
</dbReference>
<sequence>MATTMPVSAPKTAAATPASTPKMTANTTGSDHKMAATVPEPLSRRAIRRKCFTSKATILSAPRAVTIPTPVVKIAAIPASQPLPKMAATSEPIHKMAASPTSPAPAKPQLLVSSLLDPQITSVRVSKSRNPVLSSLMIPRATEEWDECSSEDELKPKAKSSFPDRAAGDTGDNSIANETPVEDQIIQVLFPGSTPQTKKLEGLEKLKHLEFLKRPVVCSKDMEPKSEKHPKGAESQDSIKSQTKESRTSSGTTKEKSVHGNPEPKDKVKLNPEKSTDDVLNPVKFTEASGNIENPKTEHSINLHFTPTEFRQSIKVCISPDEKTLELSSPKSGPNSAGHTPYHISPEETWASSDRSSLAAKMCLGSDSQQGASRRTSESGCPKSTKESNSSSSKEKHSSFLSLSCFKDIIPDISPSVTTTTHSMPAAVSSPQSTEVDGSLSMSFEQVLPTESESTNEDKMSYSNGHYGDPDFKVGMSLSPKMANYELSAWPKMVISGFPELSAWPEPTNFPVICLLLQFTGIGQPLYLLSLFTGSEYL</sequence>
<feature type="region of interest" description="Disordered" evidence="1">
    <location>
        <begin position="1"/>
        <end position="40"/>
    </location>
</feature>
<dbReference type="GO" id="GO:0045202">
    <property type="term" value="C:synapse"/>
    <property type="evidence" value="ECO:0007669"/>
    <property type="project" value="TreeGrafter"/>
</dbReference>
<dbReference type="GO" id="GO:0003779">
    <property type="term" value="F:actin binding"/>
    <property type="evidence" value="ECO:0007669"/>
    <property type="project" value="TreeGrafter"/>
</dbReference>
<dbReference type="GO" id="GO:0000226">
    <property type="term" value="P:microtubule cytoskeleton organization"/>
    <property type="evidence" value="ECO:0007669"/>
    <property type="project" value="InterPro"/>
</dbReference>
<dbReference type="PANTHER" id="PTHR13843:SF11">
    <property type="entry name" value="MICROTUBULE-ASSOCIATED PROTEIN 1S"/>
    <property type="match status" value="1"/>
</dbReference>
<protein>
    <recommendedName>
        <fullName evidence="2">Microtubule-associated protein 1A/B/S-like MBL-like domain-containing protein</fullName>
    </recommendedName>
</protein>
<dbReference type="GO" id="GO:0030425">
    <property type="term" value="C:dendrite"/>
    <property type="evidence" value="ECO:0007669"/>
    <property type="project" value="TreeGrafter"/>
</dbReference>
<dbReference type="Proteomes" id="UP001187315">
    <property type="component" value="Unassembled WGS sequence"/>
</dbReference>
<feature type="region of interest" description="Disordered" evidence="1">
    <location>
        <begin position="417"/>
        <end position="441"/>
    </location>
</feature>
<keyword evidence="4" id="KW-1185">Reference proteome</keyword>
<dbReference type="EMBL" id="JAVHJS010000003">
    <property type="protein sequence ID" value="KAK2864440.1"/>
    <property type="molecule type" value="Genomic_DNA"/>
</dbReference>
<accession>A0AA88NWP5</accession>
<dbReference type="GO" id="GO:0007409">
    <property type="term" value="P:axonogenesis"/>
    <property type="evidence" value="ECO:0007669"/>
    <property type="project" value="TreeGrafter"/>
</dbReference>
<dbReference type="GO" id="GO:0005875">
    <property type="term" value="C:microtubule associated complex"/>
    <property type="evidence" value="ECO:0007669"/>
    <property type="project" value="TreeGrafter"/>
</dbReference>
<evidence type="ECO:0000313" key="4">
    <source>
        <dbReference type="Proteomes" id="UP001187315"/>
    </source>
</evidence>
<gene>
    <name evidence="3" type="ORF">Q7C36_003594</name>
</gene>
<dbReference type="GO" id="GO:0008017">
    <property type="term" value="F:microtubule binding"/>
    <property type="evidence" value="ECO:0007669"/>
    <property type="project" value="InterPro"/>
</dbReference>
<dbReference type="GO" id="GO:0043025">
    <property type="term" value="C:neuronal cell body"/>
    <property type="evidence" value="ECO:0007669"/>
    <property type="project" value="TreeGrafter"/>
</dbReference>
<dbReference type="Pfam" id="PF25281">
    <property type="entry name" value="MBL_MAP1B"/>
    <property type="match status" value="1"/>
</dbReference>